<evidence type="ECO:0000313" key="3">
    <source>
        <dbReference type="EMBL" id="TGC09020.1"/>
    </source>
</evidence>
<organism evidence="3 4">
    <name type="scientific">Methanolobus halotolerans</name>
    <dbReference type="NCBI Taxonomy" id="2052935"/>
    <lineage>
        <taxon>Archaea</taxon>
        <taxon>Methanobacteriati</taxon>
        <taxon>Methanobacteriota</taxon>
        <taxon>Stenosarchaea group</taxon>
        <taxon>Methanomicrobia</taxon>
        <taxon>Methanosarcinales</taxon>
        <taxon>Methanosarcinaceae</taxon>
        <taxon>Methanolobus</taxon>
    </lineage>
</organism>
<dbReference type="RefSeq" id="WP_135389846.1">
    <property type="nucleotide sequence ID" value="NZ_PGGK01000007.1"/>
</dbReference>
<dbReference type="InterPro" id="IPR025595">
    <property type="entry name" value="PterinBD-DUF4346"/>
</dbReference>
<accession>A0A4E0PYZ1</accession>
<protein>
    <recommendedName>
        <fullName evidence="2">DUF4346 domain-containing protein</fullName>
    </recommendedName>
</protein>
<evidence type="ECO:0000313" key="4">
    <source>
        <dbReference type="Proteomes" id="UP000297295"/>
    </source>
</evidence>
<comment type="caution">
    <text evidence="3">The sequence shown here is derived from an EMBL/GenBank/DDBJ whole genome shotgun (WGS) entry which is preliminary data.</text>
</comment>
<keyword evidence="4" id="KW-1185">Reference proteome</keyword>
<feature type="domain" description="DUF4346" evidence="2">
    <location>
        <begin position="36"/>
        <end position="114"/>
    </location>
</feature>
<name>A0A4E0PYZ1_9EURY</name>
<feature type="region of interest" description="Disordered" evidence="1">
    <location>
        <begin position="1"/>
        <end position="23"/>
    </location>
</feature>
<reference evidence="3 4" key="1">
    <citation type="submission" date="2017-11" db="EMBL/GenBank/DDBJ databases">
        <title>Isolation and Characterization of Methanogenic Archaea from Saline Meromictic Lake at Siberia.</title>
        <authorList>
            <person name="Shen Y."/>
            <person name="Huang H.-H."/>
            <person name="Lai M.-C."/>
            <person name="Chen S.-C."/>
        </authorList>
    </citation>
    <scope>NUCLEOTIDE SEQUENCE [LARGE SCALE GENOMIC DNA]</scope>
    <source>
        <strain evidence="3 4">SY-01</strain>
    </source>
</reference>
<proteinExistence type="predicted"/>
<dbReference type="EMBL" id="PGGK01000007">
    <property type="protein sequence ID" value="TGC09020.1"/>
    <property type="molecule type" value="Genomic_DNA"/>
</dbReference>
<evidence type="ECO:0000259" key="2">
    <source>
        <dbReference type="Pfam" id="PF14251"/>
    </source>
</evidence>
<dbReference type="AlphaFoldDB" id="A0A4E0PYZ1"/>
<dbReference type="Proteomes" id="UP000297295">
    <property type="component" value="Unassembled WGS sequence"/>
</dbReference>
<evidence type="ECO:0000256" key="1">
    <source>
        <dbReference type="SAM" id="MobiDB-lite"/>
    </source>
</evidence>
<dbReference type="Pfam" id="PF14251">
    <property type="entry name" value="PterinBD-DUF4346"/>
    <property type="match status" value="1"/>
</dbReference>
<gene>
    <name evidence="3" type="ORF">CUN85_08305</name>
</gene>
<dbReference type="OrthoDB" id="125468at2157"/>
<sequence>MEDETNKDGSNNVSAGSEDFGNVPVIQAEDPGKLELDKEGYFIIVPNPEKMMIMAKHYSYDKELLRLIEGRDAKSIYRTIIKYGWASTLNHAAYLGQELVRAEIAMRTGFDYIQG</sequence>